<feature type="region of interest" description="Disordered" evidence="1">
    <location>
        <begin position="28"/>
        <end position="60"/>
    </location>
</feature>
<dbReference type="EMBL" id="JBBPFD010000014">
    <property type="protein sequence ID" value="KAK7899258.1"/>
    <property type="molecule type" value="Genomic_DNA"/>
</dbReference>
<gene>
    <name evidence="2" type="ORF">WMY93_020111</name>
</gene>
<evidence type="ECO:0000256" key="1">
    <source>
        <dbReference type="SAM" id="MobiDB-lite"/>
    </source>
</evidence>
<name>A0AAW0NHH2_9GOBI</name>
<protein>
    <submittedName>
        <fullName evidence="2">Uncharacterized protein</fullName>
    </submittedName>
</protein>
<organism evidence="2 3">
    <name type="scientific">Mugilogobius chulae</name>
    <name type="common">yellowstripe goby</name>
    <dbReference type="NCBI Taxonomy" id="88201"/>
    <lineage>
        <taxon>Eukaryota</taxon>
        <taxon>Metazoa</taxon>
        <taxon>Chordata</taxon>
        <taxon>Craniata</taxon>
        <taxon>Vertebrata</taxon>
        <taxon>Euteleostomi</taxon>
        <taxon>Actinopterygii</taxon>
        <taxon>Neopterygii</taxon>
        <taxon>Teleostei</taxon>
        <taxon>Neoteleostei</taxon>
        <taxon>Acanthomorphata</taxon>
        <taxon>Gobiaria</taxon>
        <taxon>Gobiiformes</taxon>
        <taxon>Gobioidei</taxon>
        <taxon>Gobiidae</taxon>
        <taxon>Gobionellinae</taxon>
        <taxon>Mugilogobius</taxon>
    </lineage>
</organism>
<proteinExistence type="predicted"/>
<reference evidence="3" key="1">
    <citation type="submission" date="2024-04" db="EMBL/GenBank/DDBJ databases">
        <title>Salinicola lusitanus LLJ914,a marine bacterium isolated from the Okinawa Trough.</title>
        <authorList>
            <person name="Li J."/>
        </authorList>
    </citation>
    <scope>NUCLEOTIDE SEQUENCE [LARGE SCALE GENOMIC DNA]</scope>
</reference>
<dbReference type="Proteomes" id="UP001460270">
    <property type="component" value="Unassembled WGS sequence"/>
</dbReference>
<comment type="caution">
    <text evidence="2">The sequence shown here is derived from an EMBL/GenBank/DDBJ whole genome shotgun (WGS) entry which is preliminary data.</text>
</comment>
<dbReference type="AlphaFoldDB" id="A0AAW0NHH2"/>
<evidence type="ECO:0000313" key="3">
    <source>
        <dbReference type="Proteomes" id="UP001460270"/>
    </source>
</evidence>
<accession>A0AAW0NHH2</accession>
<sequence length="119" mass="13963">MIRRISTSVTVEQVGFLSLSCHKDRRGEDNAATARRLKRATRSCTSSVSDDNDDSIAEREGKVGMQREVFTRAYGNGSVWNVFNAAARCQFELRLWEMSKCEREREREREREERERERK</sequence>
<keyword evidence="3" id="KW-1185">Reference proteome</keyword>
<evidence type="ECO:0000313" key="2">
    <source>
        <dbReference type="EMBL" id="KAK7899258.1"/>
    </source>
</evidence>